<keyword evidence="3" id="KW-1185">Reference proteome</keyword>
<dbReference type="RefSeq" id="WP_120018050.1">
    <property type="nucleotide sequence ID" value="NZ_QZWZ01000039.1"/>
</dbReference>
<reference evidence="2 3" key="1">
    <citation type="submission" date="2018-09" db="EMBL/GenBank/DDBJ databases">
        <title>Mesorhizobium carmichaelinearum sp. nov. isolated from Carmichaelinea spp. root nodules in New Zealand.</title>
        <authorList>
            <person name="De Meyer S.E."/>
        </authorList>
    </citation>
    <scope>NUCLEOTIDE SEQUENCE [LARGE SCALE GENOMIC DNA]</scope>
    <source>
        <strain evidence="2 3">ICMP19557</strain>
    </source>
</reference>
<proteinExistence type="predicted"/>
<feature type="transmembrane region" description="Helical" evidence="1">
    <location>
        <begin position="7"/>
        <end position="29"/>
    </location>
</feature>
<dbReference type="Proteomes" id="UP000272706">
    <property type="component" value="Unassembled WGS sequence"/>
</dbReference>
<protein>
    <recommendedName>
        <fullName evidence="4">Exopolysaccharide production repressor exox</fullName>
    </recommendedName>
</protein>
<evidence type="ECO:0000256" key="1">
    <source>
        <dbReference type="SAM" id="Phobius"/>
    </source>
</evidence>
<evidence type="ECO:0000313" key="3">
    <source>
        <dbReference type="Proteomes" id="UP000272706"/>
    </source>
</evidence>
<dbReference type="InterPro" id="IPR024239">
    <property type="entry name" value="SyrA"/>
</dbReference>
<keyword evidence="1" id="KW-0472">Membrane</keyword>
<feature type="transmembrane region" description="Helical" evidence="1">
    <location>
        <begin position="35"/>
        <end position="56"/>
    </location>
</feature>
<dbReference type="Pfam" id="PF11089">
    <property type="entry name" value="SyrA"/>
    <property type="match status" value="1"/>
</dbReference>
<dbReference type="AlphaFoldDB" id="A0A3A5K3D3"/>
<keyword evidence="1" id="KW-0812">Transmembrane</keyword>
<name>A0A3A5K3D3_9HYPH</name>
<accession>A0A3A5K3D3</accession>
<comment type="caution">
    <text evidence="2">The sequence shown here is derived from an EMBL/GenBank/DDBJ whole genome shotgun (WGS) entry which is preliminary data.</text>
</comment>
<gene>
    <name evidence="2" type="ORF">D3227_31270</name>
</gene>
<evidence type="ECO:0008006" key="4">
    <source>
        <dbReference type="Google" id="ProtNLM"/>
    </source>
</evidence>
<sequence>MYFPQFLVGMSVTLVVILGWIYATTGSFWQSLGWTFVAAMVLQAGYFIAVLLLIYGRTSSAAKADKSLPAKVPGPFERDGIIHTLLSRLF</sequence>
<evidence type="ECO:0000313" key="2">
    <source>
        <dbReference type="EMBL" id="RJT29896.1"/>
    </source>
</evidence>
<dbReference type="EMBL" id="QZWZ01000039">
    <property type="protein sequence ID" value="RJT29896.1"/>
    <property type="molecule type" value="Genomic_DNA"/>
</dbReference>
<organism evidence="2 3">
    <name type="scientific">Mesorhizobium waimense</name>
    <dbReference type="NCBI Taxonomy" id="1300307"/>
    <lineage>
        <taxon>Bacteria</taxon>
        <taxon>Pseudomonadati</taxon>
        <taxon>Pseudomonadota</taxon>
        <taxon>Alphaproteobacteria</taxon>
        <taxon>Hyphomicrobiales</taxon>
        <taxon>Phyllobacteriaceae</taxon>
        <taxon>Mesorhizobium</taxon>
    </lineage>
</organism>
<dbReference type="OrthoDB" id="9802759at2"/>
<keyword evidence="1" id="KW-1133">Transmembrane helix</keyword>